<evidence type="ECO:0000256" key="3">
    <source>
        <dbReference type="ARBA" id="ARBA00023163"/>
    </source>
</evidence>
<evidence type="ECO:0000256" key="1">
    <source>
        <dbReference type="ARBA" id="ARBA00023015"/>
    </source>
</evidence>
<keyword evidence="6" id="KW-1185">Reference proteome</keyword>
<keyword evidence="1" id="KW-0805">Transcription regulation</keyword>
<name>A0ABV5AI40_9BACL</name>
<protein>
    <submittedName>
        <fullName evidence="5">GntR family transcriptional regulator</fullName>
    </submittedName>
</protein>
<dbReference type="InterPro" id="IPR008920">
    <property type="entry name" value="TF_FadR/GntR_C"/>
</dbReference>
<reference evidence="5 6" key="1">
    <citation type="journal article" date="2024" name="Int. J. Mol. Sci.">
        <title>Exploration of Alicyclobacillus spp. Genome in Search of Antibiotic Resistance.</title>
        <authorList>
            <person name="Bucka-Kolendo J."/>
            <person name="Kiousi D.E."/>
            <person name="Dekowska A."/>
            <person name="Mikolajczuk-Szczyrba A."/>
            <person name="Karadedos D.M."/>
            <person name="Michael P."/>
            <person name="Galanis A."/>
            <person name="Sokolowska B."/>
        </authorList>
    </citation>
    <scope>NUCLEOTIDE SEQUENCE [LARGE SCALE GENOMIC DNA]</scope>
    <source>
        <strain evidence="5 6">KKP 3000</strain>
    </source>
</reference>
<dbReference type="InterPro" id="IPR011711">
    <property type="entry name" value="GntR_C"/>
</dbReference>
<dbReference type="SUPFAM" id="SSF48008">
    <property type="entry name" value="GntR ligand-binding domain-like"/>
    <property type="match status" value="1"/>
</dbReference>
<dbReference type="SMART" id="SM00895">
    <property type="entry name" value="FCD"/>
    <property type="match status" value="1"/>
</dbReference>
<evidence type="ECO:0000313" key="6">
    <source>
        <dbReference type="Proteomes" id="UP001579974"/>
    </source>
</evidence>
<comment type="caution">
    <text evidence="5">The sequence shown here is derived from an EMBL/GenBank/DDBJ whole genome shotgun (WGS) entry which is preliminary data.</text>
</comment>
<feature type="domain" description="HTH gntR-type" evidence="4">
    <location>
        <begin position="6"/>
        <end position="73"/>
    </location>
</feature>
<organism evidence="5 6">
    <name type="scientific">Alicyclobacillus fastidiosus</name>
    <dbReference type="NCBI Taxonomy" id="392011"/>
    <lineage>
        <taxon>Bacteria</taxon>
        <taxon>Bacillati</taxon>
        <taxon>Bacillota</taxon>
        <taxon>Bacilli</taxon>
        <taxon>Bacillales</taxon>
        <taxon>Alicyclobacillaceae</taxon>
        <taxon>Alicyclobacillus</taxon>
    </lineage>
</organism>
<dbReference type="SUPFAM" id="SSF46785">
    <property type="entry name" value="Winged helix' DNA-binding domain"/>
    <property type="match status" value="1"/>
</dbReference>
<dbReference type="CDD" id="cd07377">
    <property type="entry name" value="WHTH_GntR"/>
    <property type="match status" value="1"/>
</dbReference>
<dbReference type="EMBL" id="JBDXSU010000015">
    <property type="protein sequence ID" value="MFB5191945.1"/>
    <property type="molecule type" value="Genomic_DNA"/>
</dbReference>
<dbReference type="RefSeq" id="WP_275475057.1">
    <property type="nucleotide sequence ID" value="NZ_CP162940.1"/>
</dbReference>
<proteinExistence type="predicted"/>
<evidence type="ECO:0000256" key="2">
    <source>
        <dbReference type="ARBA" id="ARBA00023125"/>
    </source>
</evidence>
<gene>
    <name evidence="5" type="ORF">KKP3000_000735</name>
</gene>
<keyword evidence="2" id="KW-0238">DNA-binding</keyword>
<dbReference type="Gene3D" id="1.10.10.10">
    <property type="entry name" value="Winged helix-like DNA-binding domain superfamily/Winged helix DNA-binding domain"/>
    <property type="match status" value="1"/>
</dbReference>
<dbReference type="Pfam" id="PF07729">
    <property type="entry name" value="FCD"/>
    <property type="match status" value="1"/>
</dbReference>
<dbReference type="Proteomes" id="UP001579974">
    <property type="component" value="Unassembled WGS sequence"/>
</dbReference>
<sequence>MTQEELLSEEECYVRLRDMIRQGVLMPNQRLVEMDLASSLRAGRATVRTALARLEQEGLVERERYRGARVRLVSEAEAVEILEVRAAIEGVVARHAAMHASDEDAAELERILAGMEQHVGDNDLLKYSEGNAKLHQMLIRMSRHTTAARVLDTLNSQNVRFQFRTILSQGRPERSFAEHAAIVEAVVQRNPDAAEQAMRYHLSNVLQALRTLDAPM</sequence>
<dbReference type="PANTHER" id="PTHR43537:SF51">
    <property type="entry name" value="HTH-TYPE TRANSCRIPTIONAL REGULATOR LGOR-RELATED"/>
    <property type="match status" value="1"/>
</dbReference>
<dbReference type="PROSITE" id="PS50949">
    <property type="entry name" value="HTH_GNTR"/>
    <property type="match status" value="1"/>
</dbReference>
<evidence type="ECO:0000259" key="4">
    <source>
        <dbReference type="PROSITE" id="PS50949"/>
    </source>
</evidence>
<dbReference type="SMART" id="SM00345">
    <property type="entry name" value="HTH_GNTR"/>
    <property type="match status" value="1"/>
</dbReference>
<dbReference type="Gene3D" id="1.20.120.530">
    <property type="entry name" value="GntR ligand-binding domain-like"/>
    <property type="match status" value="1"/>
</dbReference>
<dbReference type="PANTHER" id="PTHR43537">
    <property type="entry name" value="TRANSCRIPTIONAL REGULATOR, GNTR FAMILY"/>
    <property type="match status" value="1"/>
</dbReference>
<keyword evidence="3" id="KW-0804">Transcription</keyword>
<dbReference type="InterPro" id="IPR000524">
    <property type="entry name" value="Tscrpt_reg_HTH_GntR"/>
</dbReference>
<evidence type="ECO:0000313" key="5">
    <source>
        <dbReference type="EMBL" id="MFB5191945.1"/>
    </source>
</evidence>
<accession>A0ABV5AI40</accession>
<dbReference type="InterPro" id="IPR036390">
    <property type="entry name" value="WH_DNA-bd_sf"/>
</dbReference>
<dbReference type="Pfam" id="PF00392">
    <property type="entry name" value="GntR"/>
    <property type="match status" value="1"/>
</dbReference>
<dbReference type="InterPro" id="IPR036388">
    <property type="entry name" value="WH-like_DNA-bd_sf"/>
</dbReference>